<accession>A0AAV1QTC3</accession>
<sequence length="97" mass="10773">MERISRFYCFISAPIYTTHSLASYGCMSISCWCGGRDEDDEAAIVCLSSSCVLKPTKWIKWWADPCLVGPLLIAMALNGAHQKAVLDIKSTEIPEEK</sequence>
<comment type="caution">
    <text evidence="1">The sequence shown here is derived from an EMBL/GenBank/DDBJ whole genome shotgun (WGS) entry which is preliminary data.</text>
</comment>
<reference evidence="1 2" key="1">
    <citation type="submission" date="2024-01" db="EMBL/GenBank/DDBJ databases">
        <authorList>
            <person name="Waweru B."/>
        </authorList>
    </citation>
    <scope>NUCLEOTIDE SEQUENCE [LARGE SCALE GENOMIC DNA]</scope>
</reference>
<dbReference type="Proteomes" id="UP001314170">
    <property type="component" value="Unassembled WGS sequence"/>
</dbReference>
<keyword evidence="2" id="KW-1185">Reference proteome</keyword>
<organism evidence="1 2">
    <name type="scientific">Dovyalis caffra</name>
    <dbReference type="NCBI Taxonomy" id="77055"/>
    <lineage>
        <taxon>Eukaryota</taxon>
        <taxon>Viridiplantae</taxon>
        <taxon>Streptophyta</taxon>
        <taxon>Embryophyta</taxon>
        <taxon>Tracheophyta</taxon>
        <taxon>Spermatophyta</taxon>
        <taxon>Magnoliopsida</taxon>
        <taxon>eudicotyledons</taxon>
        <taxon>Gunneridae</taxon>
        <taxon>Pentapetalae</taxon>
        <taxon>rosids</taxon>
        <taxon>fabids</taxon>
        <taxon>Malpighiales</taxon>
        <taxon>Salicaceae</taxon>
        <taxon>Flacourtieae</taxon>
        <taxon>Dovyalis</taxon>
    </lineage>
</organism>
<dbReference type="EMBL" id="CAWUPB010000816">
    <property type="protein sequence ID" value="CAK7325007.1"/>
    <property type="molecule type" value="Genomic_DNA"/>
</dbReference>
<protein>
    <submittedName>
        <fullName evidence="1">Uncharacterized protein</fullName>
    </submittedName>
</protein>
<gene>
    <name evidence="1" type="ORF">DCAF_LOCUS2679</name>
</gene>
<evidence type="ECO:0000313" key="1">
    <source>
        <dbReference type="EMBL" id="CAK7325007.1"/>
    </source>
</evidence>
<proteinExistence type="predicted"/>
<dbReference type="AlphaFoldDB" id="A0AAV1QTC3"/>
<evidence type="ECO:0000313" key="2">
    <source>
        <dbReference type="Proteomes" id="UP001314170"/>
    </source>
</evidence>
<name>A0AAV1QTC3_9ROSI</name>
<dbReference type="PROSITE" id="PS51257">
    <property type="entry name" value="PROKAR_LIPOPROTEIN"/>
    <property type="match status" value="1"/>
</dbReference>